<dbReference type="InterPro" id="IPR001045">
    <property type="entry name" value="Spermi_synthase"/>
</dbReference>
<dbReference type="GO" id="GO:0004766">
    <property type="term" value="F:spermidine synthase activity"/>
    <property type="evidence" value="ECO:0007669"/>
    <property type="project" value="TreeGrafter"/>
</dbReference>
<evidence type="ECO:0000313" key="1">
    <source>
        <dbReference type="Proteomes" id="UP000035642"/>
    </source>
</evidence>
<accession>A0A158P7Y8</accession>
<protein>
    <submittedName>
        <fullName evidence="2">Methyltransf_25 domain-containing protein</fullName>
    </submittedName>
</protein>
<sequence>MNAKNPQIAAEPNAFLLVIIFSDAPELDAEALEGDISYSEKEFMSLLVSTYGYNRLLRRVLRAAMKEHLLMTYAYLKFPQKLMRSALDTSKWKIDFDIAPYGTSRTMASEIFASGSVSRTNTSNTHVLVVGLGGGFVSGHLHQNFPQMRITAVEISPATVNMAKKWFSLETDDRYQVVVDDGVQYLRRSVEQGQQFDAIILDACYMQLEADIICPDEAFHSEETIKNMATLLGQRGESTEKFVDDRPQADWVIAADIVEVILVELE</sequence>
<dbReference type="InterPro" id="IPR029063">
    <property type="entry name" value="SAM-dependent_MTases_sf"/>
</dbReference>
<dbReference type="GO" id="GO:0008295">
    <property type="term" value="P:spermidine biosynthetic process"/>
    <property type="evidence" value="ECO:0007669"/>
    <property type="project" value="TreeGrafter"/>
</dbReference>
<dbReference type="GO" id="GO:0005829">
    <property type="term" value="C:cytosol"/>
    <property type="evidence" value="ECO:0007669"/>
    <property type="project" value="TreeGrafter"/>
</dbReference>
<dbReference type="PANTHER" id="PTHR11558">
    <property type="entry name" value="SPERMIDINE/SPERMINE SYNTHASE"/>
    <property type="match status" value="1"/>
</dbReference>
<dbReference type="SUPFAM" id="SSF53335">
    <property type="entry name" value="S-adenosyl-L-methionine-dependent methyltransferases"/>
    <property type="match status" value="1"/>
</dbReference>
<reference evidence="1" key="1">
    <citation type="submission" date="2012-09" db="EMBL/GenBank/DDBJ databases">
        <authorList>
            <person name="Martin A.A."/>
        </authorList>
    </citation>
    <scope>NUCLEOTIDE SEQUENCE</scope>
</reference>
<dbReference type="Proteomes" id="UP000035642">
    <property type="component" value="Unassembled WGS sequence"/>
</dbReference>
<dbReference type="AlphaFoldDB" id="A0A158P7Y8"/>
<reference evidence="2" key="2">
    <citation type="submission" date="2016-04" db="UniProtKB">
        <authorList>
            <consortium name="WormBaseParasite"/>
        </authorList>
    </citation>
    <scope>IDENTIFICATION</scope>
</reference>
<dbReference type="Gene3D" id="3.40.50.150">
    <property type="entry name" value="Vaccinia Virus protein VP39"/>
    <property type="match status" value="1"/>
</dbReference>
<dbReference type="Pfam" id="PF01564">
    <property type="entry name" value="Spermine_synth"/>
    <property type="match status" value="1"/>
</dbReference>
<dbReference type="PANTHER" id="PTHR11558:SF11">
    <property type="entry name" value="SPERMIDINE SYNTHASE"/>
    <property type="match status" value="1"/>
</dbReference>
<evidence type="ECO:0000313" key="2">
    <source>
        <dbReference type="WBParaSite" id="ACAC_0000334301-mRNA-1"/>
    </source>
</evidence>
<keyword evidence="1" id="KW-1185">Reference proteome</keyword>
<name>A0A158P7Y8_ANGCA</name>
<dbReference type="CDD" id="cd02440">
    <property type="entry name" value="AdoMet_MTases"/>
    <property type="match status" value="1"/>
</dbReference>
<proteinExistence type="predicted"/>
<organism evidence="1 2">
    <name type="scientific">Angiostrongylus cantonensis</name>
    <name type="common">Rat lungworm</name>
    <dbReference type="NCBI Taxonomy" id="6313"/>
    <lineage>
        <taxon>Eukaryota</taxon>
        <taxon>Metazoa</taxon>
        <taxon>Ecdysozoa</taxon>
        <taxon>Nematoda</taxon>
        <taxon>Chromadorea</taxon>
        <taxon>Rhabditida</taxon>
        <taxon>Rhabditina</taxon>
        <taxon>Rhabditomorpha</taxon>
        <taxon>Strongyloidea</taxon>
        <taxon>Metastrongylidae</taxon>
        <taxon>Angiostrongylus</taxon>
    </lineage>
</organism>
<dbReference type="WBParaSite" id="ACAC_0000334301-mRNA-1">
    <property type="protein sequence ID" value="ACAC_0000334301-mRNA-1"/>
    <property type="gene ID" value="ACAC_0000334301"/>
</dbReference>